<accession>A0A2W5TJW9</accession>
<sequence length="260" mass="28665">MNAGRHHRPCHNSVMRLFARGRLTCDVSAVTTTWFITREKEDAEADCASLRLRGLDAIPMPCVTTTLLPWPWNDAEADTMTVFTSRRAVDSWLQTNTHLSRVAATAPATSRLLDRSGIQVQLETEGGAIALAEAILAGRRPARIRYPTSNIGLEAVEQNVAVSMLAEIPVDRQLAYEVHAPAELPRSTAALHRAPYGLVFASPSAIRHFLRHALEAPPAQHVVCFGQSTLRAWERARPPEWPAATFTRNLHATVLEVSAR</sequence>
<dbReference type="SUPFAM" id="SSF69618">
    <property type="entry name" value="HemD-like"/>
    <property type="match status" value="1"/>
</dbReference>
<evidence type="ECO:0000313" key="2">
    <source>
        <dbReference type="EMBL" id="PZR13583.1"/>
    </source>
</evidence>
<dbReference type="AlphaFoldDB" id="A0A2W5TJW9"/>
<reference evidence="2 3" key="1">
    <citation type="submission" date="2017-08" db="EMBL/GenBank/DDBJ databases">
        <title>Infants hospitalized years apart are colonized by the same room-sourced microbial strains.</title>
        <authorList>
            <person name="Brooks B."/>
            <person name="Olm M.R."/>
            <person name="Firek B.A."/>
            <person name="Baker R."/>
            <person name="Thomas B.C."/>
            <person name="Morowitz M.J."/>
            <person name="Banfield J.F."/>
        </authorList>
    </citation>
    <scope>NUCLEOTIDE SEQUENCE [LARGE SCALE GENOMIC DNA]</scope>
    <source>
        <strain evidence="2">S2_003_000_R2_14</strain>
    </source>
</reference>
<proteinExistence type="predicted"/>
<dbReference type="InterPro" id="IPR036108">
    <property type="entry name" value="4pyrrol_syn_uPrphyn_synt_sf"/>
</dbReference>
<gene>
    <name evidence="2" type="ORF">DI536_12605</name>
</gene>
<dbReference type="Proteomes" id="UP000249061">
    <property type="component" value="Unassembled WGS sequence"/>
</dbReference>
<comment type="caution">
    <text evidence="2">The sequence shown here is derived from an EMBL/GenBank/DDBJ whole genome shotgun (WGS) entry which is preliminary data.</text>
</comment>
<dbReference type="GO" id="GO:0004852">
    <property type="term" value="F:uroporphyrinogen-III synthase activity"/>
    <property type="evidence" value="ECO:0007669"/>
    <property type="project" value="InterPro"/>
</dbReference>
<dbReference type="InterPro" id="IPR003754">
    <property type="entry name" value="4pyrrol_synth_uPrphyn_synth"/>
</dbReference>
<name>A0A2W5TJW9_9BACT</name>
<dbReference type="Gene3D" id="3.40.50.10090">
    <property type="match status" value="2"/>
</dbReference>
<dbReference type="EMBL" id="QFQP01000009">
    <property type="protein sequence ID" value="PZR13583.1"/>
    <property type="molecule type" value="Genomic_DNA"/>
</dbReference>
<protein>
    <recommendedName>
        <fullName evidence="1">Tetrapyrrole biosynthesis uroporphyrinogen III synthase domain-containing protein</fullName>
    </recommendedName>
</protein>
<evidence type="ECO:0000259" key="1">
    <source>
        <dbReference type="Pfam" id="PF02602"/>
    </source>
</evidence>
<feature type="domain" description="Tetrapyrrole biosynthesis uroporphyrinogen III synthase" evidence="1">
    <location>
        <begin position="50"/>
        <end position="235"/>
    </location>
</feature>
<organism evidence="2 3">
    <name type="scientific">Archangium gephyra</name>
    <dbReference type="NCBI Taxonomy" id="48"/>
    <lineage>
        <taxon>Bacteria</taxon>
        <taxon>Pseudomonadati</taxon>
        <taxon>Myxococcota</taxon>
        <taxon>Myxococcia</taxon>
        <taxon>Myxococcales</taxon>
        <taxon>Cystobacterineae</taxon>
        <taxon>Archangiaceae</taxon>
        <taxon>Archangium</taxon>
    </lineage>
</organism>
<dbReference type="GO" id="GO:0033014">
    <property type="term" value="P:tetrapyrrole biosynthetic process"/>
    <property type="evidence" value="ECO:0007669"/>
    <property type="project" value="InterPro"/>
</dbReference>
<evidence type="ECO:0000313" key="3">
    <source>
        <dbReference type="Proteomes" id="UP000249061"/>
    </source>
</evidence>
<dbReference type="Pfam" id="PF02602">
    <property type="entry name" value="HEM4"/>
    <property type="match status" value="1"/>
</dbReference>